<feature type="compositionally biased region" description="Polar residues" evidence="2">
    <location>
        <begin position="378"/>
        <end position="390"/>
    </location>
</feature>
<accession>A0A4V4IEC1</accession>
<feature type="region of interest" description="Disordered" evidence="2">
    <location>
        <begin position="366"/>
        <end position="398"/>
    </location>
</feature>
<dbReference type="InterPro" id="IPR058602">
    <property type="entry name" value="YAG7_dimerisation_dom"/>
</dbReference>
<evidence type="ECO:0000256" key="2">
    <source>
        <dbReference type="SAM" id="MobiDB-lite"/>
    </source>
</evidence>
<feature type="coiled-coil region" evidence="1">
    <location>
        <begin position="114"/>
        <end position="141"/>
    </location>
</feature>
<feature type="compositionally biased region" description="Low complexity" evidence="2">
    <location>
        <begin position="27"/>
        <end position="36"/>
    </location>
</feature>
<feature type="domain" description="YAG7-like dimerisation" evidence="3">
    <location>
        <begin position="175"/>
        <end position="256"/>
    </location>
</feature>
<feature type="compositionally biased region" description="Polar residues" evidence="2">
    <location>
        <begin position="1"/>
        <end position="13"/>
    </location>
</feature>
<gene>
    <name evidence="4" type="ORF">D6D20_00500</name>
</gene>
<proteinExistence type="predicted"/>
<dbReference type="Pfam" id="PF26434">
    <property type="entry name" value="YAG7_C"/>
    <property type="match status" value="1"/>
</dbReference>
<evidence type="ECO:0000313" key="4">
    <source>
        <dbReference type="EMBL" id="THW67401.1"/>
    </source>
</evidence>
<reference evidence="4 5" key="1">
    <citation type="submission" date="2018-10" db="EMBL/GenBank/DDBJ databases">
        <title>Fifty Aureobasidium pullulans genomes reveal a recombining polyextremotolerant generalist.</title>
        <authorList>
            <person name="Gostincar C."/>
            <person name="Turk M."/>
            <person name="Zajc J."/>
            <person name="Gunde-Cimerman N."/>
        </authorList>
    </citation>
    <scope>NUCLEOTIDE SEQUENCE [LARGE SCALE GENOMIC DNA]</scope>
    <source>
        <strain evidence="4 5">EXF-10751</strain>
    </source>
</reference>
<evidence type="ECO:0000313" key="5">
    <source>
        <dbReference type="Proteomes" id="UP000310421"/>
    </source>
</evidence>
<feature type="region of interest" description="Disordered" evidence="2">
    <location>
        <begin position="1"/>
        <end position="72"/>
    </location>
</feature>
<keyword evidence="1" id="KW-0175">Coiled coil</keyword>
<comment type="caution">
    <text evidence="4">The sequence shown here is derived from an EMBL/GenBank/DDBJ whole genome shotgun (WGS) entry which is preliminary data.</text>
</comment>
<feature type="compositionally biased region" description="Polar residues" evidence="2">
    <location>
        <begin position="277"/>
        <end position="293"/>
    </location>
</feature>
<evidence type="ECO:0000256" key="1">
    <source>
        <dbReference type="SAM" id="Coils"/>
    </source>
</evidence>
<dbReference type="AlphaFoldDB" id="A0A4V4IEC1"/>
<dbReference type="EMBL" id="QZAN01000003">
    <property type="protein sequence ID" value="THW67401.1"/>
    <property type="molecule type" value="Genomic_DNA"/>
</dbReference>
<feature type="compositionally biased region" description="Polar residues" evidence="2">
    <location>
        <begin position="47"/>
        <end position="57"/>
    </location>
</feature>
<protein>
    <recommendedName>
        <fullName evidence="3">YAG7-like dimerisation domain-containing protein</fullName>
    </recommendedName>
</protein>
<sequence length="514" mass="55030">MSADTITNPPTTGESKSARKKREKAEAAAAAQAASQPQQDSDGQKTPEITETNGDSFESSHMKELQKNLRNVNKKLNSMTKLDSILAENPDKSLDELLASRKINADQKAQASKKPALQAQAAQLEEQIAQYKKVDADYQSRMSAQHSHLTSTHQSEIEKLKASVKEEHEAALKAVLREKLLTFSQFLRAAAAKRVIEEEADTDESKAFEGALLLVYGGDDKAVDAALSLIEGSDEQVPSVEGELLPIKYSQVKQAAVGFGAFPGEEIAQEEAPVESTDATNVQPEDTIPSSDPTIAHAGLTELGINQSAEEEKPIVIADAEPQSIAEASTGDESANKSAETQWDNAAATAGTDQELDDSYEMVPRPADETEAVHEPAQPQSTSSWADQTSANATATEAAAENNNATNGLASTDAEGFHGCTCTSTVRRLFALRQTMVRQGLQVRGALKGLAMWAGGRHSLKSPATRLSLALYTKIIRTGKALTGGEISWDSALSNARLGLIRNRRLDPSPADLI</sequence>
<feature type="region of interest" description="Disordered" evidence="2">
    <location>
        <begin position="270"/>
        <end position="295"/>
    </location>
</feature>
<name>A0A4V4IEC1_AURPU</name>
<organism evidence="4 5">
    <name type="scientific">Aureobasidium pullulans</name>
    <name type="common">Black yeast</name>
    <name type="synonym">Pullularia pullulans</name>
    <dbReference type="NCBI Taxonomy" id="5580"/>
    <lineage>
        <taxon>Eukaryota</taxon>
        <taxon>Fungi</taxon>
        <taxon>Dikarya</taxon>
        <taxon>Ascomycota</taxon>
        <taxon>Pezizomycotina</taxon>
        <taxon>Dothideomycetes</taxon>
        <taxon>Dothideomycetidae</taxon>
        <taxon>Dothideales</taxon>
        <taxon>Saccotheciaceae</taxon>
        <taxon>Aureobasidium</taxon>
    </lineage>
</organism>
<evidence type="ECO:0000259" key="3">
    <source>
        <dbReference type="Pfam" id="PF26434"/>
    </source>
</evidence>
<feature type="compositionally biased region" description="Basic and acidic residues" evidence="2">
    <location>
        <begin position="58"/>
        <end position="67"/>
    </location>
</feature>
<dbReference type="Proteomes" id="UP000310421">
    <property type="component" value="Unassembled WGS sequence"/>
</dbReference>